<protein>
    <recommendedName>
        <fullName evidence="5">Sortase</fullName>
    </recommendedName>
</protein>
<evidence type="ECO:0000256" key="1">
    <source>
        <dbReference type="ARBA" id="ARBA00022801"/>
    </source>
</evidence>
<dbReference type="InterPro" id="IPR005754">
    <property type="entry name" value="Sortase"/>
</dbReference>
<proteinExistence type="predicted"/>
<dbReference type="Proteomes" id="UP000178450">
    <property type="component" value="Unassembled WGS sequence"/>
</dbReference>
<keyword evidence="2" id="KW-1133">Transmembrane helix</keyword>
<evidence type="ECO:0000313" key="4">
    <source>
        <dbReference type="Proteomes" id="UP000178450"/>
    </source>
</evidence>
<dbReference type="AlphaFoldDB" id="A0A1F7KEJ1"/>
<dbReference type="Gene3D" id="2.40.260.10">
    <property type="entry name" value="Sortase"/>
    <property type="match status" value="1"/>
</dbReference>
<dbReference type="SUPFAM" id="SSF63817">
    <property type="entry name" value="Sortase"/>
    <property type="match status" value="1"/>
</dbReference>
<evidence type="ECO:0000256" key="2">
    <source>
        <dbReference type="SAM" id="Phobius"/>
    </source>
</evidence>
<reference evidence="3 4" key="1">
    <citation type="journal article" date="2016" name="Nat. Commun.">
        <title>Thousands of microbial genomes shed light on interconnected biogeochemical processes in an aquifer system.</title>
        <authorList>
            <person name="Anantharaman K."/>
            <person name="Brown C.T."/>
            <person name="Hug L.A."/>
            <person name="Sharon I."/>
            <person name="Castelle C.J."/>
            <person name="Probst A.J."/>
            <person name="Thomas B.C."/>
            <person name="Singh A."/>
            <person name="Wilkins M.J."/>
            <person name="Karaoz U."/>
            <person name="Brodie E.L."/>
            <person name="Williams K.H."/>
            <person name="Hubbard S.S."/>
            <person name="Banfield J.F."/>
        </authorList>
    </citation>
    <scope>NUCLEOTIDE SEQUENCE [LARGE SCALE GENOMIC DNA]</scope>
</reference>
<dbReference type="CDD" id="cd05830">
    <property type="entry name" value="Sortase_E"/>
    <property type="match status" value="1"/>
</dbReference>
<keyword evidence="2" id="KW-0812">Transmembrane</keyword>
<dbReference type="InterPro" id="IPR042003">
    <property type="entry name" value="Sortase_E"/>
</dbReference>
<dbReference type="EMBL" id="MGBG01000009">
    <property type="protein sequence ID" value="OGK66263.1"/>
    <property type="molecule type" value="Genomic_DNA"/>
</dbReference>
<name>A0A1F7KEJ1_9BACT</name>
<evidence type="ECO:0000313" key="3">
    <source>
        <dbReference type="EMBL" id="OGK66263.1"/>
    </source>
</evidence>
<evidence type="ECO:0008006" key="5">
    <source>
        <dbReference type="Google" id="ProtNLM"/>
    </source>
</evidence>
<gene>
    <name evidence="3" type="ORF">A2209_01385</name>
</gene>
<accession>A0A1F7KEJ1</accession>
<comment type="caution">
    <text evidence="3">The sequence shown here is derived from an EMBL/GenBank/DDBJ whole genome shotgun (WGS) entry which is preliminary data.</text>
</comment>
<sequence length="234" mass="26183">MKLNSQVLRILFFRTLGNFMILMSLVIIGKTFVPALYQELEYGLKQIRKVTVKVVATKPADKPVPSPTPSNPFSRLLGQFTQTTETIVPVDTQFGIVIPKISANSRIIGNVDTSSYDDYIRALQIGVAHAQGTAFPGDNGHIYLFAHSTDNILSVGTYNAVFYLLYKLEPTDKILLFYRGQKHVYKVTSKRVVNPSEVHYLTRASAEEFLTLQTCWPPGTTLQRLLVFASPVVK</sequence>
<dbReference type="Pfam" id="PF04203">
    <property type="entry name" value="Sortase"/>
    <property type="match status" value="1"/>
</dbReference>
<feature type="transmembrane region" description="Helical" evidence="2">
    <location>
        <begin position="12"/>
        <end position="37"/>
    </location>
</feature>
<keyword evidence="1" id="KW-0378">Hydrolase</keyword>
<dbReference type="InterPro" id="IPR023365">
    <property type="entry name" value="Sortase_dom-sf"/>
</dbReference>
<organism evidence="3 4">
    <name type="scientific">Candidatus Roizmanbacteria bacterium RIFOXYA1_FULL_41_12</name>
    <dbReference type="NCBI Taxonomy" id="1802082"/>
    <lineage>
        <taxon>Bacteria</taxon>
        <taxon>Candidatus Roizmaniibacteriota</taxon>
    </lineage>
</organism>
<dbReference type="NCBIfam" id="TIGR01076">
    <property type="entry name" value="sortase_fam"/>
    <property type="match status" value="1"/>
</dbReference>
<dbReference type="GO" id="GO:0016787">
    <property type="term" value="F:hydrolase activity"/>
    <property type="evidence" value="ECO:0007669"/>
    <property type="project" value="UniProtKB-KW"/>
</dbReference>
<keyword evidence="2" id="KW-0472">Membrane</keyword>